<dbReference type="InParanoid" id="D7TNY9"/>
<dbReference type="PaxDb" id="29760-VIT_13s0101g00400.t01"/>
<keyword evidence="2" id="KW-1185">Reference proteome</keyword>
<organism evidence="1 2">
    <name type="scientific">Vitis vinifera</name>
    <name type="common">Grape</name>
    <dbReference type="NCBI Taxonomy" id="29760"/>
    <lineage>
        <taxon>Eukaryota</taxon>
        <taxon>Viridiplantae</taxon>
        <taxon>Streptophyta</taxon>
        <taxon>Embryophyta</taxon>
        <taxon>Tracheophyta</taxon>
        <taxon>Spermatophyta</taxon>
        <taxon>Magnoliopsida</taxon>
        <taxon>eudicotyledons</taxon>
        <taxon>Gunneridae</taxon>
        <taxon>Pentapetalae</taxon>
        <taxon>rosids</taxon>
        <taxon>Vitales</taxon>
        <taxon>Vitaceae</taxon>
        <taxon>Viteae</taxon>
        <taxon>Vitis</taxon>
    </lineage>
</organism>
<dbReference type="HOGENOM" id="CLU_2459251_0_0_1"/>
<accession>D7TNY9</accession>
<dbReference type="Proteomes" id="UP000009183">
    <property type="component" value="Chromosome 13"/>
</dbReference>
<dbReference type="EMBL" id="FN596004">
    <property type="protein sequence ID" value="CBI32212.3"/>
    <property type="molecule type" value="Genomic_DNA"/>
</dbReference>
<name>D7TNY9_VITVI</name>
<reference evidence="2" key="1">
    <citation type="journal article" date="2007" name="Nature">
        <title>The grapevine genome sequence suggests ancestral hexaploidization in major angiosperm phyla.</title>
        <authorList>
            <consortium name="The French-Italian Public Consortium for Grapevine Genome Characterization."/>
            <person name="Jaillon O."/>
            <person name="Aury J.-M."/>
            <person name="Noel B."/>
            <person name="Policriti A."/>
            <person name="Clepet C."/>
            <person name="Casagrande A."/>
            <person name="Choisne N."/>
            <person name="Aubourg S."/>
            <person name="Vitulo N."/>
            <person name="Jubin C."/>
            <person name="Vezzi A."/>
            <person name="Legeai F."/>
            <person name="Hugueney P."/>
            <person name="Dasilva C."/>
            <person name="Horner D."/>
            <person name="Mica E."/>
            <person name="Jublot D."/>
            <person name="Poulain J."/>
            <person name="Bruyere C."/>
            <person name="Billault A."/>
            <person name="Segurens B."/>
            <person name="Gouyvenoux M."/>
            <person name="Ugarte E."/>
            <person name="Cattonaro F."/>
            <person name="Anthouard V."/>
            <person name="Vico V."/>
            <person name="Del Fabbro C."/>
            <person name="Alaux M."/>
            <person name="Di Gaspero G."/>
            <person name="Dumas V."/>
            <person name="Felice N."/>
            <person name="Paillard S."/>
            <person name="Juman I."/>
            <person name="Moroldo M."/>
            <person name="Scalabrin S."/>
            <person name="Canaguier A."/>
            <person name="Le Clainche I."/>
            <person name="Malacrida G."/>
            <person name="Durand E."/>
            <person name="Pesole G."/>
            <person name="Laucou V."/>
            <person name="Chatelet P."/>
            <person name="Merdinoglu D."/>
            <person name="Delledonne M."/>
            <person name="Pezzotti M."/>
            <person name="Lecharny A."/>
            <person name="Scarpelli C."/>
            <person name="Artiguenave F."/>
            <person name="Pe M.E."/>
            <person name="Valle G."/>
            <person name="Morgante M."/>
            <person name="Caboche M."/>
            <person name="Adam-Blondon A.-F."/>
            <person name="Weissenbach J."/>
            <person name="Quetier F."/>
            <person name="Wincker P."/>
        </authorList>
    </citation>
    <scope>NUCLEOTIDE SEQUENCE [LARGE SCALE GENOMIC DNA]</scope>
    <source>
        <strain evidence="2">cv. Pinot noir / PN40024</strain>
    </source>
</reference>
<dbReference type="AlphaFoldDB" id="D7TNY9"/>
<protein>
    <submittedName>
        <fullName evidence="1">Uncharacterized protein</fullName>
    </submittedName>
</protein>
<gene>
    <name evidence="1" type="ordered locus">VIT_13s0101g00400</name>
</gene>
<evidence type="ECO:0000313" key="2">
    <source>
        <dbReference type="Proteomes" id="UP000009183"/>
    </source>
</evidence>
<evidence type="ECO:0000313" key="1">
    <source>
        <dbReference type="EMBL" id="CBI32212.3"/>
    </source>
</evidence>
<sequence length="89" mass="10723">MTSELGFSIHSWHLPSCSPRLFQDPFLHPPLIVYSPMESYIFHKDLYIFYIFRFWHRDYIVCCCFLLMVGLNQLKHGNRLGYQMMPIPH</sequence>
<proteinExistence type="predicted"/>